<dbReference type="GO" id="GO:0005840">
    <property type="term" value="C:ribosome"/>
    <property type="evidence" value="ECO:0007669"/>
    <property type="project" value="UniProtKB-KW"/>
</dbReference>
<dbReference type="Pfam" id="PF01248">
    <property type="entry name" value="Ribosomal_L7Ae"/>
    <property type="match status" value="1"/>
</dbReference>
<dbReference type="InterPro" id="IPR018492">
    <property type="entry name" value="Ribosomal_eL8/Nhp2"/>
</dbReference>
<keyword evidence="5" id="KW-1133">Transmembrane helix</keyword>
<keyword evidence="8" id="KW-1185">Reference proteome</keyword>
<reference evidence="7 8" key="1">
    <citation type="submission" date="2016-02" db="EMBL/GenBank/DDBJ databases">
        <title>Genome analysis of coral dinoflagellate symbionts highlights evolutionary adaptations to a symbiotic lifestyle.</title>
        <authorList>
            <person name="Aranda M."/>
            <person name="Li Y."/>
            <person name="Liew Y.J."/>
            <person name="Baumgarten S."/>
            <person name="Simakov O."/>
            <person name="Wilson M."/>
            <person name="Piel J."/>
            <person name="Ashoor H."/>
            <person name="Bougouffa S."/>
            <person name="Bajic V.B."/>
            <person name="Ryu T."/>
            <person name="Ravasi T."/>
            <person name="Bayer T."/>
            <person name="Micklem G."/>
            <person name="Kim H."/>
            <person name="Bhak J."/>
            <person name="Lajeunesse T.C."/>
            <person name="Voolstra C.R."/>
        </authorList>
    </citation>
    <scope>NUCLEOTIDE SEQUENCE [LARGE SCALE GENOMIC DNA]</scope>
    <source>
        <strain evidence="7 8">CCMP2467</strain>
    </source>
</reference>
<feature type="domain" description="Ribosomal protein eL8/eL30/eS12/Gadd45" evidence="6">
    <location>
        <begin position="125"/>
        <end position="211"/>
    </location>
</feature>
<keyword evidence="3" id="KW-0687">Ribonucleoprotein</keyword>
<dbReference type="InterPro" id="IPR004038">
    <property type="entry name" value="Ribosomal_eL8/eL30/eS12/Gad45"/>
</dbReference>
<evidence type="ECO:0000313" key="7">
    <source>
        <dbReference type="EMBL" id="OLP87795.1"/>
    </source>
</evidence>
<evidence type="ECO:0000256" key="4">
    <source>
        <dbReference type="SAM" id="MobiDB-lite"/>
    </source>
</evidence>
<dbReference type="Proteomes" id="UP000186817">
    <property type="component" value="Unassembled WGS sequence"/>
</dbReference>
<name>A0A1Q9CY21_SYMMI</name>
<evidence type="ECO:0000259" key="6">
    <source>
        <dbReference type="Pfam" id="PF01248"/>
    </source>
</evidence>
<feature type="transmembrane region" description="Helical" evidence="5">
    <location>
        <begin position="395"/>
        <end position="414"/>
    </location>
</feature>
<dbReference type="InterPro" id="IPR029064">
    <property type="entry name" value="Ribosomal_eL30-like_sf"/>
</dbReference>
<keyword evidence="5" id="KW-0812">Transmembrane</keyword>
<dbReference type="InterPro" id="IPR004037">
    <property type="entry name" value="Ribosomal_eL8-like_CS"/>
</dbReference>
<dbReference type="GO" id="GO:0003723">
    <property type="term" value="F:RNA binding"/>
    <property type="evidence" value="ECO:0007669"/>
    <property type="project" value="InterPro"/>
</dbReference>
<comment type="similarity">
    <text evidence="1">Belongs to the eukaryotic ribosomal protein eL8 family.</text>
</comment>
<dbReference type="Gene3D" id="3.30.1330.30">
    <property type="match status" value="1"/>
</dbReference>
<dbReference type="PROSITE" id="PS01082">
    <property type="entry name" value="RIBOSOMAL_L7AE"/>
    <property type="match status" value="1"/>
</dbReference>
<dbReference type="GO" id="GO:1990904">
    <property type="term" value="C:ribonucleoprotein complex"/>
    <property type="evidence" value="ECO:0007669"/>
    <property type="project" value="UniProtKB-KW"/>
</dbReference>
<dbReference type="OrthoDB" id="29563at2759"/>
<dbReference type="GO" id="GO:0042254">
    <property type="term" value="P:ribosome biogenesis"/>
    <property type="evidence" value="ECO:0007669"/>
    <property type="project" value="InterPro"/>
</dbReference>
<gene>
    <name evidence="7" type="primary">RPL7A</name>
    <name evidence="7" type="ORF">AK812_SmicGene30960</name>
</gene>
<accession>A0A1Q9CY21</accession>
<organism evidence="7 8">
    <name type="scientific">Symbiodinium microadriaticum</name>
    <name type="common">Dinoflagellate</name>
    <name type="synonym">Zooxanthella microadriatica</name>
    <dbReference type="NCBI Taxonomy" id="2951"/>
    <lineage>
        <taxon>Eukaryota</taxon>
        <taxon>Sar</taxon>
        <taxon>Alveolata</taxon>
        <taxon>Dinophyceae</taxon>
        <taxon>Suessiales</taxon>
        <taxon>Symbiodiniaceae</taxon>
        <taxon>Symbiodinium</taxon>
    </lineage>
</organism>
<protein>
    <submittedName>
        <fullName evidence="7">60S ribosomal protein L7a</fullName>
    </submittedName>
</protein>
<dbReference type="PRINTS" id="PR00882">
    <property type="entry name" value="RIBOSOMALL7A"/>
</dbReference>
<dbReference type="EMBL" id="LSRX01000842">
    <property type="protein sequence ID" value="OLP87795.1"/>
    <property type="molecule type" value="Genomic_DNA"/>
</dbReference>
<dbReference type="AlphaFoldDB" id="A0A1Q9CY21"/>
<dbReference type="SUPFAM" id="SSF55315">
    <property type="entry name" value="L30e-like"/>
    <property type="match status" value="1"/>
</dbReference>
<dbReference type="InterPro" id="IPR001921">
    <property type="entry name" value="Ribosomal_eL8_euk"/>
</dbReference>
<sequence length="429" mass="48050">MGKAAKGGKKLPAAPLADKKKKAKKNPLFEKTPRNYRLGGDIQPKRDLTRFVKWPKYIRLQRQKRIMLMRLKVPPAINQFSMAIDKNQAASLLKLCKKYSPETKEAKKARLMEMAQQKKDGQEVKTKKPQVLKYGLNHVTTLIEEKMAKLVVIAHDVDPLELVCWLPALCRKKDVPYCIIKGKSRLGQLIHQKACACIAITSVKPEDEKELNTLVNNFKAQFNDNAEVKRRWGGGIMGIKSQHITARKERAIQAEKAKKLGLQPAAGTYSHPGGMTTTMRRRDFEAGQVHDDFQQCLLRDGPEAQAATYSWELNQKRAVSLLLAGSVAGLLGFLCAGLLGIHNYYSGGFQQLWAHNKTFILENNFMGEPFPSGHNYCPQTVSELVHDHKSAEGKLFFGFGLLAAICILASWYPAHLRAAVANTTDFRMG</sequence>
<dbReference type="InterPro" id="IPR050257">
    <property type="entry name" value="eL8/uL1-like"/>
</dbReference>
<keyword evidence="2 7" id="KW-0689">Ribosomal protein</keyword>
<evidence type="ECO:0000256" key="3">
    <source>
        <dbReference type="ARBA" id="ARBA00023274"/>
    </source>
</evidence>
<dbReference type="PRINTS" id="PR00881">
    <property type="entry name" value="L7ARS6FAMILY"/>
</dbReference>
<evidence type="ECO:0000313" key="8">
    <source>
        <dbReference type="Proteomes" id="UP000186817"/>
    </source>
</evidence>
<feature type="transmembrane region" description="Helical" evidence="5">
    <location>
        <begin position="321"/>
        <end position="345"/>
    </location>
</feature>
<evidence type="ECO:0000256" key="1">
    <source>
        <dbReference type="ARBA" id="ARBA00007337"/>
    </source>
</evidence>
<feature type="compositionally biased region" description="Low complexity" evidence="4">
    <location>
        <begin position="1"/>
        <end position="16"/>
    </location>
</feature>
<evidence type="ECO:0000256" key="5">
    <source>
        <dbReference type="SAM" id="Phobius"/>
    </source>
</evidence>
<dbReference type="PANTHER" id="PTHR23105">
    <property type="entry name" value="RIBOSOMAL PROTEIN L7AE FAMILY MEMBER"/>
    <property type="match status" value="1"/>
</dbReference>
<proteinExistence type="inferred from homology"/>
<comment type="caution">
    <text evidence="7">The sequence shown here is derived from an EMBL/GenBank/DDBJ whole genome shotgun (WGS) entry which is preliminary data.</text>
</comment>
<feature type="region of interest" description="Disordered" evidence="4">
    <location>
        <begin position="1"/>
        <end position="36"/>
    </location>
</feature>
<evidence type="ECO:0000256" key="2">
    <source>
        <dbReference type="ARBA" id="ARBA00022980"/>
    </source>
</evidence>
<keyword evidence="5" id="KW-0472">Membrane</keyword>
<dbReference type="FunFam" id="3.30.1330.30:FF:000003">
    <property type="entry name" value="60S ribosomal protein L7a"/>
    <property type="match status" value="1"/>
</dbReference>